<keyword evidence="3" id="KW-0963">Cytoplasm</keyword>
<keyword evidence="5" id="KW-0598">Phosphotransferase system</keyword>
<evidence type="ECO:0000313" key="9">
    <source>
        <dbReference type="Proteomes" id="UP000016649"/>
    </source>
</evidence>
<dbReference type="InterPro" id="IPR016152">
    <property type="entry name" value="PTrfase/Anion_transptr"/>
</dbReference>
<evidence type="ECO:0000256" key="2">
    <source>
        <dbReference type="ARBA" id="ARBA00022448"/>
    </source>
</evidence>
<dbReference type="PANTHER" id="PTHR36203:SF3">
    <property type="entry name" value="PHOSPHOTRANSFERASE IIA COMPONENT SGCA-RELATED"/>
    <property type="match status" value="1"/>
</dbReference>
<keyword evidence="6" id="KW-0418">Kinase</keyword>
<dbReference type="CDD" id="cd00211">
    <property type="entry name" value="PTS_IIA_fru"/>
    <property type="match status" value="1"/>
</dbReference>
<keyword evidence="2" id="KW-0813">Transport</keyword>
<name>A0ABN0P1P6_TRELE</name>
<evidence type="ECO:0000313" key="8">
    <source>
        <dbReference type="EMBL" id="ERJ94249.1"/>
    </source>
</evidence>
<evidence type="ECO:0000256" key="4">
    <source>
        <dbReference type="ARBA" id="ARBA00022679"/>
    </source>
</evidence>
<dbReference type="Gene3D" id="3.40.930.10">
    <property type="entry name" value="Mannitol-specific EII, Chain A"/>
    <property type="match status" value="1"/>
</dbReference>
<evidence type="ECO:0000259" key="7">
    <source>
        <dbReference type="PROSITE" id="PS51094"/>
    </source>
</evidence>
<reference evidence="8 9" key="1">
    <citation type="submission" date="2013-08" db="EMBL/GenBank/DDBJ databases">
        <authorList>
            <person name="Weinstock G."/>
            <person name="Sodergren E."/>
            <person name="Wylie T."/>
            <person name="Fulton L."/>
            <person name="Fulton R."/>
            <person name="Fronick C."/>
            <person name="O'Laughlin M."/>
            <person name="Godfrey J."/>
            <person name="Miner T."/>
            <person name="Herter B."/>
            <person name="Appelbaum E."/>
            <person name="Cordes M."/>
            <person name="Lek S."/>
            <person name="Wollam A."/>
            <person name="Pepin K.H."/>
            <person name="Palsikar V.B."/>
            <person name="Mitreva M."/>
            <person name="Wilson R.K."/>
        </authorList>
    </citation>
    <scope>NUCLEOTIDE SEQUENCE [LARGE SCALE GENOMIC DNA]</scope>
    <source>
        <strain evidence="8 9">ATCC 700332</strain>
    </source>
</reference>
<comment type="subcellular location">
    <subcellularLocation>
        <location evidence="1">Cytoplasm</location>
    </subcellularLocation>
</comment>
<sequence length="153" mass="16894">MYAMLSEFILENKTFALQEKAQTWQQAVKKSVDLLVACGCAKECYCDAILNSVKEYGPYFVIAPGIAMPHARPEQGALKIGFSLVTLAQPLNFGNATNDPVDLILCITAPDKEALNEKVIVEVMDLFDNENALKQLRSVQSERELKDILNGGK</sequence>
<dbReference type="PANTHER" id="PTHR36203">
    <property type="entry name" value="ASCORBATE-SPECIFIC PTS SYSTEM EIIA COMPONENT"/>
    <property type="match status" value="1"/>
</dbReference>
<dbReference type="InterPro" id="IPR002178">
    <property type="entry name" value="PTS_EIIA_type-2_dom"/>
</dbReference>
<keyword evidence="4" id="KW-0808">Transferase</keyword>
<dbReference type="Pfam" id="PF00359">
    <property type="entry name" value="PTS_EIIA_2"/>
    <property type="match status" value="1"/>
</dbReference>
<feature type="domain" description="PTS EIIA type-2" evidence="7">
    <location>
        <begin position="8"/>
        <end position="152"/>
    </location>
</feature>
<proteinExistence type="predicted"/>
<evidence type="ECO:0000256" key="5">
    <source>
        <dbReference type="ARBA" id="ARBA00022683"/>
    </source>
</evidence>
<dbReference type="EMBL" id="AWVH01000005">
    <property type="protein sequence ID" value="ERJ94249.1"/>
    <property type="molecule type" value="Genomic_DNA"/>
</dbReference>
<keyword evidence="9" id="KW-1185">Reference proteome</keyword>
<dbReference type="SUPFAM" id="SSF55804">
    <property type="entry name" value="Phoshotransferase/anion transport protein"/>
    <property type="match status" value="1"/>
</dbReference>
<evidence type="ECO:0000256" key="1">
    <source>
        <dbReference type="ARBA" id="ARBA00004496"/>
    </source>
</evidence>
<dbReference type="PROSITE" id="PS00372">
    <property type="entry name" value="PTS_EIIA_TYPE_2_HIS"/>
    <property type="match status" value="1"/>
</dbReference>
<protein>
    <submittedName>
        <fullName evidence="8">Phosphoenolpyruvate-dependent sugar phosphotransferase system, EIIA 2</fullName>
    </submittedName>
</protein>
<evidence type="ECO:0000256" key="6">
    <source>
        <dbReference type="ARBA" id="ARBA00022777"/>
    </source>
</evidence>
<dbReference type="PROSITE" id="PS51094">
    <property type="entry name" value="PTS_EIIA_TYPE_2"/>
    <property type="match status" value="1"/>
</dbReference>
<dbReference type="Proteomes" id="UP000016649">
    <property type="component" value="Unassembled WGS sequence"/>
</dbReference>
<accession>A0ABN0P1P6</accession>
<gene>
    <name evidence="8" type="ORF">HMPREF9193_00220</name>
</gene>
<evidence type="ECO:0000256" key="3">
    <source>
        <dbReference type="ARBA" id="ARBA00022490"/>
    </source>
</evidence>
<organism evidence="8 9">
    <name type="scientific">Treponema lecithinolyticum ATCC 700332</name>
    <dbReference type="NCBI Taxonomy" id="1321815"/>
    <lineage>
        <taxon>Bacteria</taxon>
        <taxon>Pseudomonadati</taxon>
        <taxon>Spirochaetota</taxon>
        <taxon>Spirochaetia</taxon>
        <taxon>Spirochaetales</taxon>
        <taxon>Treponemataceae</taxon>
        <taxon>Treponema</taxon>
    </lineage>
</organism>
<dbReference type="InterPro" id="IPR051351">
    <property type="entry name" value="Ascorbate-PTS_EIIA_comp"/>
</dbReference>
<comment type="caution">
    <text evidence="8">The sequence shown here is derived from an EMBL/GenBank/DDBJ whole genome shotgun (WGS) entry which is preliminary data.</text>
</comment>